<evidence type="ECO:0000259" key="1">
    <source>
        <dbReference type="Pfam" id="PF19837"/>
    </source>
</evidence>
<dbReference type="Pfam" id="PF19837">
    <property type="entry name" value="DUF6316"/>
    <property type="match status" value="1"/>
</dbReference>
<dbReference type="Proteomes" id="UP001409585">
    <property type="component" value="Unassembled WGS sequence"/>
</dbReference>
<evidence type="ECO:0000313" key="2">
    <source>
        <dbReference type="EMBL" id="GAA4948917.1"/>
    </source>
</evidence>
<organism evidence="2 3">
    <name type="scientific">Halioxenophilus aromaticivorans</name>
    <dbReference type="NCBI Taxonomy" id="1306992"/>
    <lineage>
        <taxon>Bacteria</taxon>
        <taxon>Pseudomonadati</taxon>
        <taxon>Pseudomonadota</taxon>
        <taxon>Gammaproteobacteria</taxon>
        <taxon>Alteromonadales</taxon>
        <taxon>Alteromonadaceae</taxon>
        <taxon>Halioxenophilus</taxon>
    </lineage>
</organism>
<gene>
    <name evidence="2" type="ORF">GCM10025791_31320</name>
</gene>
<protein>
    <recommendedName>
        <fullName evidence="1">DUF6316 domain-containing protein</fullName>
    </recommendedName>
</protein>
<feature type="domain" description="DUF6316" evidence="1">
    <location>
        <begin position="8"/>
        <end position="57"/>
    </location>
</feature>
<reference evidence="3" key="1">
    <citation type="journal article" date="2019" name="Int. J. Syst. Evol. Microbiol.">
        <title>The Global Catalogue of Microorganisms (GCM) 10K type strain sequencing project: providing services to taxonomists for standard genome sequencing and annotation.</title>
        <authorList>
            <consortium name="The Broad Institute Genomics Platform"/>
            <consortium name="The Broad Institute Genome Sequencing Center for Infectious Disease"/>
            <person name="Wu L."/>
            <person name="Ma J."/>
        </authorList>
    </citation>
    <scope>NUCLEOTIDE SEQUENCE [LARGE SCALE GENOMIC DNA]</scope>
    <source>
        <strain evidence="3">JCM 19134</strain>
    </source>
</reference>
<dbReference type="RefSeq" id="WP_345424342.1">
    <property type="nucleotide sequence ID" value="NZ_AP031496.1"/>
</dbReference>
<name>A0AAV3U6B9_9ALTE</name>
<proteinExistence type="predicted"/>
<sequence length="74" mass="8459">MAVERFGDTGPVPERSYRVFEKNAYYYYRTREGIDIGPFDTKADAERGVNDFIDFMSHGPKSAQALMQYSPQVA</sequence>
<accession>A0AAV3U6B9</accession>
<comment type="caution">
    <text evidence="2">The sequence shown here is derived from an EMBL/GenBank/DDBJ whole genome shotgun (WGS) entry which is preliminary data.</text>
</comment>
<dbReference type="AlphaFoldDB" id="A0AAV3U6B9"/>
<dbReference type="EMBL" id="BAABLX010000028">
    <property type="protein sequence ID" value="GAA4948917.1"/>
    <property type="molecule type" value="Genomic_DNA"/>
</dbReference>
<dbReference type="InterPro" id="IPR045630">
    <property type="entry name" value="DUF6316"/>
</dbReference>
<keyword evidence="3" id="KW-1185">Reference proteome</keyword>
<evidence type="ECO:0000313" key="3">
    <source>
        <dbReference type="Proteomes" id="UP001409585"/>
    </source>
</evidence>